<feature type="compositionally biased region" description="Low complexity" evidence="7">
    <location>
        <begin position="359"/>
        <end position="401"/>
    </location>
</feature>
<dbReference type="EnsemblPlants" id="evm.model.02.2155.6.5bd9b136">
    <property type="protein sequence ID" value="cds.evm.model.02.2155.6.5bd9b136"/>
    <property type="gene ID" value="evm.TU.02.2155"/>
</dbReference>
<keyword evidence="2" id="KW-0805">Transcription regulation</keyword>
<dbReference type="Gramene" id="evm.model.02.2155">
    <property type="protein sequence ID" value="cds.evm.model.02.2155"/>
    <property type="gene ID" value="evm.TU.02.2155"/>
</dbReference>
<proteinExistence type="predicted"/>
<dbReference type="OrthoDB" id="645697at2759"/>
<dbReference type="EMBL" id="UZAU01000234">
    <property type="status" value="NOT_ANNOTATED_CDS"/>
    <property type="molecule type" value="Genomic_DNA"/>
</dbReference>
<keyword evidence="3" id="KW-0238">DNA-binding</keyword>
<protein>
    <recommendedName>
        <fullName evidence="8">NAC domain-containing protein</fullName>
    </recommendedName>
</protein>
<dbReference type="AlphaFoldDB" id="A0A803NWL7"/>
<dbReference type="GO" id="GO:0006355">
    <property type="term" value="P:regulation of DNA-templated transcription"/>
    <property type="evidence" value="ECO:0007669"/>
    <property type="project" value="InterPro"/>
</dbReference>
<dbReference type="Pfam" id="PF02365">
    <property type="entry name" value="NAM"/>
    <property type="match status" value="1"/>
</dbReference>
<dbReference type="GO" id="GO:0005634">
    <property type="term" value="C:nucleus"/>
    <property type="evidence" value="ECO:0007669"/>
    <property type="project" value="UniProtKB-SubCell"/>
</dbReference>
<feature type="region of interest" description="Disordered" evidence="7">
    <location>
        <begin position="1"/>
        <end position="47"/>
    </location>
</feature>
<accession>A0A803NWL3</accession>
<dbReference type="Gramene" id="evm.model.02.2155.6.5bd9b136">
    <property type="protein sequence ID" value="cds.evm.model.02.2155.6.5bd9b136"/>
    <property type="gene ID" value="evm.TU.02.2155"/>
</dbReference>
<organism evidence="9 10">
    <name type="scientific">Cannabis sativa</name>
    <name type="common">Hemp</name>
    <name type="synonym">Marijuana</name>
    <dbReference type="NCBI Taxonomy" id="3483"/>
    <lineage>
        <taxon>Eukaryota</taxon>
        <taxon>Viridiplantae</taxon>
        <taxon>Streptophyta</taxon>
        <taxon>Embryophyta</taxon>
        <taxon>Tracheophyta</taxon>
        <taxon>Spermatophyta</taxon>
        <taxon>Magnoliopsida</taxon>
        <taxon>eudicotyledons</taxon>
        <taxon>Gunneridae</taxon>
        <taxon>Pentapetalae</taxon>
        <taxon>rosids</taxon>
        <taxon>fabids</taxon>
        <taxon>Rosales</taxon>
        <taxon>Cannabaceae</taxon>
        <taxon>Cannabis</taxon>
    </lineage>
</organism>
<reference evidence="9 10" key="1">
    <citation type="submission" date="2018-11" db="EMBL/GenBank/DDBJ databases">
        <authorList>
            <person name="Grassa J C."/>
        </authorList>
    </citation>
    <scope>NUCLEOTIDE SEQUENCE [LARGE SCALE GENOMIC DNA]</scope>
</reference>
<reference evidence="9" key="2">
    <citation type="submission" date="2021-03" db="UniProtKB">
        <authorList>
            <consortium name="EnsemblPlants"/>
        </authorList>
    </citation>
    <scope>IDENTIFICATION</scope>
</reference>
<accession>A0A803NWL9</accession>
<keyword evidence="10" id="KW-1185">Reference proteome</keyword>
<name>A0A803NWL7_CANSA</name>
<evidence type="ECO:0000256" key="2">
    <source>
        <dbReference type="ARBA" id="ARBA00023015"/>
    </source>
</evidence>
<sequence length="498" mass="55094">MGRESLVAAQRAMAAPPTSPPSLSLSVPSEKTRLAPQAKTPAAPTLAPGFRFHPTDEELVIYYLKRKVCGKTFRFNAITEVDVYKSEPWDLGDKSSLKSRDQEYYFFSALDKKYGNGARMNRATNQGYWKATGNDRPVKRDSKTVGLKKTLVFHSGRAPDGKRTNWVMHEYRLVEEELERGRGGATQDAFVLCRIFHKSNIGPPSGQRYAPFIEEEWEDDESAVVPGINNGDDVAAAPGCNKNVGGNNEIVCAEGNNHGTSIERNTCDTYIEGDTIQKDTESTEKDVHHALVLPREKQNVLRVCKIERQDDYTMPCVVNREDSLDGRSVPGLDEQQHLSLGDRVSSPLLMYKRRRHNDSSSSNGVASENSGGAAQDRSSSTTTAATTMSTVTTATTRPPTTRNFLSALVEYSLLESIEPKESTPVPPELDAGNTDSALSPSCLKFIQDLQREIHQISIERDTLKFEMMSAQAMINILQSRIEVLNKENSDLKRSSGGI</sequence>
<dbReference type="Gramene" id="evm.model.02.2155.3.5bd9b136">
    <property type="protein sequence ID" value="cds.evm.model.02.2155.3.5bd9b136"/>
    <property type="gene ID" value="evm.TU.02.2155"/>
</dbReference>
<evidence type="ECO:0000256" key="6">
    <source>
        <dbReference type="SAM" id="Coils"/>
    </source>
</evidence>
<evidence type="ECO:0000256" key="3">
    <source>
        <dbReference type="ARBA" id="ARBA00023125"/>
    </source>
</evidence>
<feature type="coiled-coil region" evidence="6">
    <location>
        <begin position="446"/>
        <end position="494"/>
    </location>
</feature>
<feature type="region of interest" description="Disordered" evidence="7">
    <location>
        <begin position="321"/>
        <end position="401"/>
    </location>
</feature>
<dbReference type="Gene3D" id="2.170.150.80">
    <property type="entry name" value="NAC domain"/>
    <property type="match status" value="1"/>
</dbReference>
<dbReference type="InterPro" id="IPR003441">
    <property type="entry name" value="NAC-dom"/>
</dbReference>
<evidence type="ECO:0000313" key="9">
    <source>
        <dbReference type="EnsemblPlants" id="cds.evm.model.02.2155.4.5bd9b136"/>
    </source>
</evidence>
<dbReference type="GO" id="GO:0003677">
    <property type="term" value="F:DNA binding"/>
    <property type="evidence" value="ECO:0007669"/>
    <property type="project" value="UniProtKB-KW"/>
</dbReference>
<dbReference type="PROSITE" id="PS51005">
    <property type="entry name" value="NAC"/>
    <property type="match status" value="1"/>
</dbReference>
<dbReference type="FunFam" id="2.170.150.80:FF:000002">
    <property type="entry name" value="Nac domain-containing protein 86"/>
    <property type="match status" value="1"/>
</dbReference>
<accession>A0A803NWL7</accession>
<evidence type="ECO:0000259" key="8">
    <source>
        <dbReference type="PROSITE" id="PS51005"/>
    </source>
</evidence>
<keyword evidence="4" id="KW-0804">Transcription</keyword>
<dbReference type="PANTHER" id="PTHR31744">
    <property type="entry name" value="PROTEIN CUP-SHAPED COTYLEDON 2-RELATED"/>
    <property type="match status" value="1"/>
</dbReference>
<evidence type="ECO:0000256" key="1">
    <source>
        <dbReference type="ARBA" id="ARBA00004123"/>
    </source>
</evidence>
<dbReference type="SUPFAM" id="SSF101941">
    <property type="entry name" value="NAC domain"/>
    <property type="match status" value="1"/>
</dbReference>
<dbReference type="Proteomes" id="UP000596661">
    <property type="component" value="Chromosome 2"/>
</dbReference>
<dbReference type="PANTHER" id="PTHR31744:SF210">
    <property type="entry name" value="NAC DOMAIN-CONTAINING PROTEIN 86-LIKE"/>
    <property type="match status" value="1"/>
</dbReference>
<evidence type="ECO:0000256" key="5">
    <source>
        <dbReference type="ARBA" id="ARBA00023242"/>
    </source>
</evidence>
<evidence type="ECO:0000256" key="7">
    <source>
        <dbReference type="SAM" id="MobiDB-lite"/>
    </source>
</evidence>
<dbReference type="InterPro" id="IPR036093">
    <property type="entry name" value="NAC_dom_sf"/>
</dbReference>
<keyword evidence="5" id="KW-0539">Nucleus</keyword>
<evidence type="ECO:0000256" key="4">
    <source>
        <dbReference type="ARBA" id="ARBA00023163"/>
    </source>
</evidence>
<dbReference type="Gramene" id="evm.model.02.2155.4.5bd9b136">
    <property type="protein sequence ID" value="cds.evm.model.02.2155.4.5bd9b136"/>
    <property type="gene ID" value="evm.TU.02.2155"/>
</dbReference>
<dbReference type="EnsemblPlants" id="evm.model.02.2155.3.5bd9b136">
    <property type="protein sequence ID" value="cds.evm.model.02.2155.3.5bd9b136"/>
    <property type="gene ID" value="evm.TU.02.2155"/>
</dbReference>
<feature type="domain" description="NAC" evidence="8">
    <location>
        <begin position="46"/>
        <end position="198"/>
    </location>
</feature>
<accession>A0A803NWL6</accession>
<dbReference type="OMA" id="QYKRRRH"/>
<keyword evidence="6" id="KW-0175">Coiled coil</keyword>
<comment type="subcellular location">
    <subcellularLocation>
        <location evidence="1">Nucleus</location>
    </subcellularLocation>
</comment>
<gene>
    <name evidence="9" type="primary">LOC115706009</name>
</gene>
<evidence type="ECO:0000313" key="10">
    <source>
        <dbReference type="Proteomes" id="UP000596661"/>
    </source>
</evidence>
<dbReference type="EnsemblPlants" id="evm.model.02.2155">
    <property type="protein sequence ID" value="cds.evm.model.02.2155"/>
    <property type="gene ID" value="evm.TU.02.2155"/>
</dbReference>
<dbReference type="EnsemblPlants" id="evm.model.02.2155.4.5bd9b136">
    <property type="protein sequence ID" value="cds.evm.model.02.2155.4.5bd9b136"/>
    <property type="gene ID" value="evm.TU.02.2155"/>
</dbReference>